<dbReference type="EMBL" id="JANBPW010001099">
    <property type="protein sequence ID" value="KAJ1946156.1"/>
    <property type="molecule type" value="Genomic_DNA"/>
</dbReference>
<dbReference type="Proteomes" id="UP001150603">
    <property type="component" value="Unassembled WGS sequence"/>
</dbReference>
<organism evidence="1 2">
    <name type="scientific">Linderina macrospora</name>
    <dbReference type="NCBI Taxonomy" id="4868"/>
    <lineage>
        <taxon>Eukaryota</taxon>
        <taxon>Fungi</taxon>
        <taxon>Fungi incertae sedis</taxon>
        <taxon>Zoopagomycota</taxon>
        <taxon>Kickxellomycotina</taxon>
        <taxon>Kickxellomycetes</taxon>
        <taxon>Kickxellales</taxon>
        <taxon>Kickxellaceae</taxon>
        <taxon>Linderina</taxon>
    </lineage>
</organism>
<name>A0ACC1JCE7_9FUNG</name>
<sequence length="107" mass="11502">MATIQAADSMQSSAPAPEADSAMSRPPFPEALNSAPHFDANEHTMEESLLPRVLQQMPEDTQLGGMDADKVVSVIASFIISHSSEPESFQEPSNFGNSLLNAQQNTQ</sequence>
<accession>A0ACC1JCE7</accession>
<reference evidence="1" key="1">
    <citation type="submission" date="2022-07" db="EMBL/GenBank/DDBJ databases">
        <title>Phylogenomic reconstructions and comparative analyses of Kickxellomycotina fungi.</title>
        <authorList>
            <person name="Reynolds N.K."/>
            <person name="Stajich J.E."/>
            <person name="Barry K."/>
            <person name="Grigoriev I.V."/>
            <person name="Crous P."/>
            <person name="Smith M.E."/>
        </authorList>
    </citation>
    <scope>NUCLEOTIDE SEQUENCE</scope>
    <source>
        <strain evidence="1">NRRL 5244</strain>
    </source>
</reference>
<evidence type="ECO:0000313" key="2">
    <source>
        <dbReference type="Proteomes" id="UP001150603"/>
    </source>
</evidence>
<gene>
    <name evidence="1" type="ORF">FBU59_002101</name>
</gene>
<protein>
    <submittedName>
        <fullName evidence="1">Uncharacterized protein</fullName>
    </submittedName>
</protein>
<evidence type="ECO:0000313" key="1">
    <source>
        <dbReference type="EMBL" id="KAJ1946156.1"/>
    </source>
</evidence>
<proteinExistence type="predicted"/>
<keyword evidence="2" id="KW-1185">Reference proteome</keyword>
<feature type="non-terminal residue" evidence="1">
    <location>
        <position position="107"/>
    </location>
</feature>
<comment type="caution">
    <text evidence="1">The sequence shown here is derived from an EMBL/GenBank/DDBJ whole genome shotgun (WGS) entry which is preliminary data.</text>
</comment>